<name>F5L484_CALTT</name>
<reference evidence="1 2" key="1">
    <citation type="journal article" date="2011" name="J. Bacteriol.">
        <title>Draft genome sequence of the thermoalkaliphilic Caldalkalibacillus thermarum strain TA2.A1.</title>
        <authorList>
            <person name="Kalamorz F."/>
            <person name="Keis S."/>
            <person name="McMillan D.G."/>
            <person name="Olsson K."/>
            <person name="Stanton J.A."/>
            <person name="Stockwell P."/>
            <person name="Black M.A."/>
            <person name="Klingeman D.M."/>
            <person name="Land M.L."/>
            <person name="Han C.S."/>
            <person name="Martin S.L."/>
            <person name="Becher S.A."/>
            <person name="Peddie C.J."/>
            <person name="Morgan H.W."/>
            <person name="Matthies D."/>
            <person name="Preiss L."/>
            <person name="Meier T."/>
            <person name="Brown S.D."/>
            <person name="Cook G.M."/>
        </authorList>
    </citation>
    <scope>NUCLEOTIDE SEQUENCE [LARGE SCALE GENOMIC DNA]</scope>
    <source>
        <strain evidence="1 2">TA2.A1</strain>
    </source>
</reference>
<comment type="caution">
    <text evidence="1">The sequence shown here is derived from an EMBL/GenBank/DDBJ whole genome shotgun (WGS) entry which is preliminary data.</text>
</comment>
<dbReference type="Proteomes" id="UP000010716">
    <property type="component" value="Unassembled WGS sequence"/>
</dbReference>
<dbReference type="EMBL" id="AFCE01000076">
    <property type="protein sequence ID" value="EGL83849.1"/>
    <property type="molecule type" value="Genomic_DNA"/>
</dbReference>
<organism evidence="1 2">
    <name type="scientific">Caldalkalibacillus thermarum (strain TA2.A1)</name>
    <dbReference type="NCBI Taxonomy" id="986075"/>
    <lineage>
        <taxon>Bacteria</taxon>
        <taxon>Bacillati</taxon>
        <taxon>Bacillota</taxon>
        <taxon>Bacilli</taxon>
        <taxon>Bacillales</taxon>
        <taxon>Bacillaceae</taxon>
        <taxon>Caldalkalibacillus</taxon>
    </lineage>
</organism>
<dbReference type="AlphaFoldDB" id="F5L484"/>
<protein>
    <submittedName>
        <fullName evidence="1">Uncharacterized protein</fullName>
    </submittedName>
</protein>
<proteinExistence type="predicted"/>
<gene>
    <name evidence="1" type="ORF">CathTA2_0596</name>
</gene>
<evidence type="ECO:0000313" key="1">
    <source>
        <dbReference type="EMBL" id="EGL83849.1"/>
    </source>
</evidence>
<sequence length="35" mass="4204">MLLLEKVRGYVRPAGLVQNIVRIFTKTYIKDRKKR</sequence>
<accession>F5L484</accession>
<evidence type="ECO:0000313" key="2">
    <source>
        <dbReference type="Proteomes" id="UP000010716"/>
    </source>
</evidence>